<dbReference type="EMBL" id="LBTJ01000066">
    <property type="protein sequence ID" value="KKQ36482.1"/>
    <property type="molecule type" value="Genomic_DNA"/>
</dbReference>
<dbReference type="STRING" id="1618481.US54_C0066G0006"/>
<gene>
    <name evidence="2" type="ORF">US54_C0066G0006</name>
</gene>
<proteinExistence type="predicted"/>
<protein>
    <recommendedName>
        <fullName evidence="1">Antitoxin SocA-like Panacea domain-containing protein</fullName>
    </recommendedName>
</protein>
<sequence>MQDGDLVSPLKMQKLVYYGYVWTLVKNKKRLFNEKIEAWPSGPVIPSLYRELKGYGSAPIDESFLSVKNEQELETLFSKFPKEFKTTLDEVYENYMTKTAFELVTLTHSEKPWLEARDGLPATQTSNNAISDDAIIKQYGGQT</sequence>
<evidence type="ECO:0000313" key="3">
    <source>
        <dbReference type="Proteomes" id="UP000034471"/>
    </source>
</evidence>
<accession>A0A0G0H2U1</accession>
<comment type="caution">
    <text evidence="2">The sequence shown here is derived from an EMBL/GenBank/DDBJ whole genome shotgun (WGS) entry which is preliminary data.</text>
</comment>
<name>A0A0G0H2U1_9BACT</name>
<dbReference type="AlphaFoldDB" id="A0A0G0H2U1"/>
<evidence type="ECO:0000313" key="2">
    <source>
        <dbReference type="EMBL" id="KKQ36482.1"/>
    </source>
</evidence>
<dbReference type="InterPro" id="IPR025272">
    <property type="entry name" value="SocA_Panacea"/>
</dbReference>
<dbReference type="Pfam" id="PF13274">
    <property type="entry name" value="SocA_Panacea"/>
    <property type="match status" value="1"/>
</dbReference>
<evidence type="ECO:0000259" key="1">
    <source>
        <dbReference type="Pfam" id="PF13274"/>
    </source>
</evidence>
<reference evidence="2 3" key="1">
    <citation type="journal article" date="2015" name="Nature">
        <title>rRNA introns, odd ribosomes, and small enigmatic genomes across a large radiation of phyla.</title>
        <authorList>
            <person name="Brown C.T."/>
            <person name="Hug L.A."/>
            <person name="Thomas B.C."/>
            <person name="Sharon I."/>
            <person name="Castelle C.J."/>
            <person name="Singh A."/>
            <person name="Wilkins M.J."/>
            <person name="Williams K.H."/>
            <person name="Banfield J.F."/>
        </authorList>
    </citation>
    <scope>NUCLEOTIDE SEQUENCE [LARGE SCALE GENOMIC DNA]</scope>
</reference>
<dbReference type="Proteomes" id="UP000034471">
    <property type="component" value="Unassembled WGS sequence"/>
</dbReference>
<feature type="domain" description="Antitoxin SocA-like Panacea" evidence="1">
    <location>
        <begin position="13"/>
        <end position="113"/>
    </location>
</feature>
<organism evidence="2 3">
    <name type="scientific">Candidatus Roizmanbacteria bacterium GW2011_GWA2_37_7</name>
    <dbReference type="NCBI Taxonomy" id="1618481"/>
    <lineage>
        <taxon>Bacteria</taxon>
        <taxon>Candidatus Roizmaniibacteriota</taxon>
    </lineage>
</organism>